<dbReference type="Pfam" id="PF13715">
    <property type="entry name" value="CarbopepD_reg_2"/>
    <property type="match status" value="1"/>
</dbReference>
<keyword evidence="2 10" id="KW-0813">Transport</keyword>
<dbReference type="Pfam" id="PF07660">
    <property type="entry name" value="STN"/>
    <property type="match status" value="1"/>
</dbReference>
<evidence type="ECO:0000256" key="11">
    <source>
        <dbReference type="RuleBase" id="RU003357"/>
    </source>
</evidence>
<evidence type="ECO:0000313" key="14">
    <source>
        <dbReference type="Proteomes" id="UP000533637"/>
    </source>
</evidence>
<dbReference type="InterPro" id="IPR023996">
    <property type="entry name" value="TonB-dep_OMP_SusC/RagA"/>
</dbReference>
<dbReference type="Gene3D" id="2.60.40.1120">
    <property type="entry name" value="Carboxypeptidase-like, regulatory domain"/>
    <property type="match status" value="1"/>
</dbReference>
<comment type="subcellular location">
    <subcellularLocation>
        <location evidence="1 10">Cell outer membrane</location>
        <topology evidence="1 10">Multi-pass membrane protein</topology>
    </subcellularLocation>
</comment>
<dbReference type="SUPFAM" id="SSF49464">
    <property type="entry name" value="Carboxypeptidase regulatory domain-like"/>
    <property type="match status" value="1"/>
</dbReference>
<dbReference type="InterPro" id="IPR039426">
    <property type="entry name" value="TonB-dep_rcpt-like"/>
</dbReference>
<dbReference type="InterPro" id="IPR008969">
    <property type="entry name" value="CarboxyPept-like_regulatory"/>
</dbReference>
<organism evidence="13 14">
    <name type="scientific">Parabacteroides faecis</name>
    <dbReference type="NCBI Taxonomy" id="1217282"/>
    <lineage>
        <taxon>Bacteria</taxon>
        <taxon>Pseudomonadati</taxon>
        <taxon>Bacteroidota</taxon>
        <taxon>Bacteroidia</taxon>
        <taxon>Bacteroidales</taxon>
        <taxon>Tannerellaceae</taxon>
        <taxon>Parabacteroides</taxon>
    </lineage>
</organism>
<evidence type="ECO:0000256" key="3">
    <source>
        <dbReference type="ARBA" id="ARBA00022452"/>
    </source>
</evidence>
<keyword evidence="14" id="KW-1185">Reference proteome</keyword>
<gene>
    <name evidence="13" type="ORF">GGQ57_002683</name>
</gene>
<evidence type="ECO:0000256" key="9">
    <source>
        <dbReference type="ARBA" id="ARBA00023237"/>
    </source>
</evidence>
<keyword evidence="7 11" id="KW-0798">TonB box</keyword>
<evidence type="ECO:0000256" key="10">
    <source>
        <dbReference type="PROSITE-ProRule" id="PRU01360"/>
    </source>
</evidence>
<dbReference type="InterPro" id="IPR000531">
    <property type="entry name" value="Beta-barrel_TonB"/>
</dbReference>
<reference evidence="13 14" key="1">
    <citation type="submission" date="2020-08" db="EMBL/GenBank/DDBJ databases">
        <title>Genomic Encyclopedia of Type Strains, Phase IV (KMG-IV): sequencing the most valuable type-strain genomes for metagenomic binning, comparative biology and taxonomic classification.</title>
        <authorList>
            <person name="Goeker M."/>
        </authorList>
    </citation>
    <scope>NUCLEOTIDE SEQUENCE [LARGE SCALE GENOMIC DNA]</scope>
    <source>
        <strain evidence="13 14">DSM 102983</strain>
    </source>
</reference>
<dbReference type="SMART" id="SM00965">
    <property type="entry name" value="STN"/>
    <property type="match status" value="1"/>
</dbReference>
<comment type="similarity">
    <text evidence="10 11">Belongs to the TonB-dependent receptor family.</text>
</comment>
<proteinExistence type="inferred from homology"/>
<evidence type="ECO:0000256" key="1">
    <source>
        <dbReference type="ARBA" id="ARBA00004571"/>
    </source>
</evidence>
<keyword evidence="5 10" id="KW-0812">Transmembrane</keyword>
<dbReference type="InterPro" id="IPR011662">
    <property type="entry name" value="Secretin/TonB_short_N"/>
</dbReference>
<keyword evidence="6" id="KW-0408">Iron</keyword>
<dbReference type="InterPro" id="IPR036942">
    <property type="entry name" value="Beta-barrel_TonB_sf"/>
</dbReference>
<dbReference type="RefSeq" id="WP_183671160.1">
    <property type="nucleotide sequence ID" value="NZ_BMPB01000005.1"/>
</dbReference>
<dbReference type="NCBIfam" id="TIGR04057">
    <property type="entry name" value="SusC_RagA_signa"/>
    <property type="match status" value="1"/>
</dbReference>
<dbReference type="Gene3D" id="2.170.130.10">
    <property type="entry name" value="TonB-dependent receptor, plug domain"/>
    <property type="match status" value="1"/>
</dbReference>
<accession>A0ABR6KN11</accession>
<dbReference type="Proteomes" id="UP000533637">
    <property type="component" value="Unassembled WGS sequence"/>
</dbReference>
<evidence type="ECO:0000256" key="7">
    <source>
        <dbReference type="ARBA" id="ARBA00023077"/>
    </source>
</evidence>
<evidence type="ECO:0000313" key="13">
    <source>
        <dbReference type="EMBL" id="MBB4622774.1"/>
    </source>
</evidence>
<feature type="domain" description="Secretin/TonB short N-terminal" evidence="12">
    <location>
        <begin position="74"/>
        <end position="125"/>
    </location>
</feature>
<dbReference type="PROSITE" id="PS52016">
    <property type="entry name" value="TONB_DEPENDENT_REC_3"/>
    <property type="match status" value="1"/>
</dbReference>
<evidence type="ECO:0000256" key="5">
    <source>
        <dbReference type="ARBA" id="ARBA00022692"/>
    </source>
</evidence>
<keyword evidence="4" id="KW-0406">Ion transport</keyword>
<dbReference type="Pfam" id="PF00593">
    <property type="entry name" value="TonB_dep_Rec_b-barrel"/>
    <property type="match status" value="1"/>
</dbReference>
<dbReference type="EMBL" id="JACHOC010000005">
    <property type="protein sequence ID" value="MBB4622774.1"/>
    <property type="molecule type" value="Genomic_DNA"/>
</dbReference>
<evidence type="ECO:0000256" key="2">
    <source>
        <dbReference type="ARBA" id="ARBA00022448"/>
    </source>
</evidence>
<keyword evidence="8 10" id="KW-0472">Membrane</keyword>
<keyword evidence="9 10" id="KW-0998">Cell outer membrane</keyword>
<dbReference type="SUPFAM" id="SSF56935">
    <property type="entry name" value="Porins"/>
    <property type="match status" value="1"/>
</dbReference>
<comment type="caution">
    <text evidence="13">The sequence shown here is derived from an EMBL/GenBank/DDBJ whole genome shotgun (WGS) entry which is preliminary data.</text>
</comment>
<dbReference type="InterPro" id="IPR012910">
    <property type="entry name" value="Plug_dom"/>
</dbReference>
<keyword evidence="3 10" id="KW-1134">Transmembrane beta strand</keyword>
<evidence type="ECO:0000259" key="12">
    <source>
        <dbReference type="SMART" id="SM00965"/>
    </source>
</evidence>
<dbReference type="NCBIfam" id="TIGR04056">
    <property type="entry name" value="OMP_RagA_SusC"/>
    <property type="match status" value="1"/>
</dbReference>
<dbReference type="Gene3D" id="2.40.170.20">
    <property type="entry name" value="TonB-dependent receptor, beta-barrel domain"/>
    <property type="match status" value="1"/>
</dbReference>
<protein>
    <submittedName>
        <fullName evidence="13">TonB-linked SusC/RagA family outer membrane protein</fullName>
    </submittedName>
</protein>
<evidence type="ECO:0000256" key="6">
    <source>
        <dbReference type="ARBA" id="ARBA00023004"/>
    </source>
</evidence>
<dbReference type="InterPro" id="IPR023997">
    <property type="entry name" value="TonB-dep_OMP_SusC/RagA_CS"/>
</dbReference>
<dbReference type="InterPro" id="IPR037066">
    <property type="entry name" value="Plug_dom_sf"/>
</dbReference>
<evidence type="ECO:0000256" key="8">
    <source>
        <dbReference type="ARBA" id="ARBA00023136"/>
    </source>
</evidence>
<dbReference type="Pfam" id="PF07715">
    <property type="entry name" value="Plug"/>
    <property type="match status" value="1"/>
</dbReference>
<sequence length="1202" mass="136324">MVKNYYIQQNEYFYRSALYLKVERVMKLACLLLCLSINVVFASYSNAQKSSLSVNVQQKTIAEVLDLIEEQSDFHFFYNSKLVNVNQKVSLFVKDKDAISILSMILENTNIQFKVVGNDVILTTDYSSHVTQQQDSRIIIGTIKDEVNDSPVIGANIVIKGTAKGTTTDIDGKFSLEVTDTDVLLISYIGYTPREVSVKGKKTLEVKLLEDTETLEEVVVVGYGTQKKVNLTGAVNVISDKDFKDRQGATVSQLLQGASSGFNFDISNQDGFQPGATMNISIRGMGSLNGGSPYVLIDGFPGDLNNLNPEDIESVSVLKDAAASAIYGARAPYGVILITTKKGKKNEKVSVSYTGNLIIKTAQKLPQSLDSYTWARIQNEAGDNMGGHPISNETIDRIIAYQKGDFEYIKNSIPDWPTGATIFGAMPEGNVWNNANLNYANTDWWDIYFGNSVNQKHDLSIHGGSDKVSYYFSAGYMDDNSVLNFGTDYFKRINTLGKINVAITNWWDFGYETRFAKKIREKPNMTKEGDYSFMYRHISRNYPITPLYDGYGNYMFESHIPSIESGTDRLDETDMWNNFRMEIRPLKGWKINADFAYNVYNSESSDVEKYIYIYDINNEPYAHGVSIPNNLNRQKYIKKYWTSNIYSSYDFDINREHNFTILAGMQFEHGDESWLQGYKTDLISENVPAFPTATGDGILSEALAHNATESFFARLNYNYKERYLFESNIRYDGSYVFRNGKRWGVFPSFSAGWNVYNEPFWEGLSSYINTMKFRVSWGELGNQNISPYSDLELVPIQTDKLNWVFNYGSSRPVGYTSGPNLVNRNLTWETATTTNLGLDMSFFNNRLSATADWFERRTTDMIGPSQAKPGVLGANVPQDNNSTLRTRGWEIALEWKQALQNGWAYNVAVSLYDYRSVVTKYFNPTGTLSTWYEGREVGDIWGYTVNDLFRSKDELDSYLSKVDLSHIATNWNTGDLKYEDINNDGKVDNGKNTLDDHGDLSVIGNDQPHYQYNINAGVSYKGFDFSMLWRGVAKKDMYFYRMSNIFWGFTNGWWESCLTPDHLDYFRDQPGTKYSGLYEGDANINTNAYWPRPYLNDTEEAKNKNNPNTRYLQNAAYLRLQNVQIGYSFPQSIISKMHLEKLRIYFSGENLLTFSKLPNGIDPVAPVGFPEGGSGNYFGTAGTGRLTYGADRIYSIGLTVTY</sequence>
<evidence type="ECO:0000256" key="4">
    <source>
        <dbReference type="ARBA" id="ARBA00022496"/>
    </source>
</evidence>
<keyword evidence="4" id="KW-0410">Iron transport</keyword>
<name>A0ABR6KN11_9BACT</name>